<sequence>MAESVFNAKKNKTVKWQYVVVVAAIAVAYAAFVYLPRQRHISALRDEITLMKSTIDSEEAIDTQLATVQEEFDQVEKFLDSWHAVSEKDIDAGRVYHLLTSQAREAGAEKLSLVPMPEQRHASLISQPVQIGCQARFAEVHAMLKRFEQLPYVLWVRSIELSPLSPGDDVLKCELTLEFFVDFDGKSG</sequence>
<protein>
    <recommendedName>
        <fullName evidence="4">General secretion pathway protein M</fullName>
    </recommendedName>
</protein>
<keyword evidence="1" id="KW-0472">Membrane</keyword>
<dbReference type="InterPro" id="IPR014717">
    <property type="entry name" value="Transl_elong_EF1B/ribsomal_bS6"/>
</dbReference>
<name>A3ZUU1_9BACT</name>
<evidence type="ECO:0000256" key="1">
    <source>
        <dbReference type="SAM" id="Phobius"/>
    </source>
</evidence>
<reference evidence="2 3" key="1">
    <citation type="submission" date="2006-02" db="EMBL/GenBank/DDBJ databases">
        <authorList>
            <person name="Amann R."/>
            <person name="Ferriera S."/>
            <person name="Johnson J."/>
            <person name="Kravitz S."/>
            <person name="Halpern A."/>
            <person name="Remington K."/>
            <person name="Beeson K."/>
            <person name="Tran B."/>
            <person name="Rogers Y.-H."/>
            <person name="Friedman R."/>
            <person name="Venter J.C."/>
        </authorList>
    </citation>
    <scope>NUCLEOTIDE SEQUENCE [LARGE SCALE GENOMIC DNA]</scope>
    <source>
        <strain evidence="2 3">DSM 3645</strain>
    </source>
</reference>
<dbReference type="Proteomes" id="UP000004358">
    <property type="component" value="Unassembled WGS sequence"/>
</dbReference>
<evidence type="ECO:0000313" key="3">
    <source>
        <dbReference type="Proteomes" id="UP000004358"/>
    </source>
</evidence>
<keyword evidence="1" id="KW-0812">Transmembrane</keyword>
<comment type="caution">
    <text evidence="2">The sequence shown here is derived from an EMBL/GenBank/DDBJ whole genome shotgun (WGS) entry which is preliminary data.</text>
</comment>
<feature type="transmembrane region" description="Helical" evidence="1">
    <location>
        <begin position="16"/>
        <end position="35"/>
    </location>
</feature>
<gene>
    <name evidence="2" type="ORF">DSM3645_24250</name>
</gene>
<evidence type="ECO:0008006" key="4">
    <source>
        <dbReference type="Google" id="ProtNLM"/>
    </source>
</evidence>
<dbReference type="Gene3D" id="3.30.70.60">
    <property type="match status" value="1"/>
</dbReference>
<proteinExistence type="predicted"/>
<dbReference type="GO" id="GO:0043107">
    <property type="term" value="P:type IV pilus-dependent motility"/>
    <property type="evidence" value="ECO:0007669"/>
    <property type="project" value="InterPro"/>
</dbReference>
<dbReference type="eggNOG" id="COG3167">
    <property type="taxonomic scope" value="Bacteria"/>
</dbReference>
<dbReference type="AlphaFoldDB" id="A3ZUU1"/>
<evidence type="ECO:0000313" key="2">
    <source>
        <dbReference type="EMBL" id="EAQ79677.1"/>
    </source>
</evidence>
<dbReference type="OrthoDB" id="281242at2"/>
<dbReference type="EMBL" id="AANZ01000013">
    <property type="protein sequence ID" value="EAQ79677.1"/>
    <property type="molecule type" value="Genomic_DNA"/>
</dbReference>
<keyword evidence="1" id="KW-1133">Transmembrane helix</keyword>
<organism evidence="2 3">
    <name type="scientific">Blastopirellula marina DSM 3645</name>
    <dbReference type="NCBI Taxonomy" id="314230"/>
    <lineage>
        <taxon>Bacteria</taxon>
        <taxon>Pseudomonadati</taxon>
        <taxon>Planctomycetota</taxon>
        <taxon>Planctomycetia</taxon>
        <taxon>Pirellulales</taxon>
        <taxon>Pirellulaceae</taxon>
        <taxon>Blastopirellula</taxon>
    </lineage>
</organism>
<accession>A3ZUU1</accession>
<dbReference type="Pfam" id="PF04350">
    <property type="entry name" value="PilO"/>
    <property type="match status" value="1"/>
</dbReference>
<dbReference type="GO" id="GO:0043683">
    <property type="term" value="P:type IV pilus assembly"/>
    <property type="evidence" value="ECO:0007669"/>
    <property type="project" value="InterPro"/>
</dbReference>
<dbReference type="RefSeq" id="WP_002652747.1">
    <property type="nucleotide sequence ID" value="NZ_CH672376.1"/>
</dbReference>
<dbReference type="InterPro" id="IPR007445">
    <property type="entry name" value="PilO"/>
</dbReference>
<dbReference type="HOGENOM" id="CLU_1438515_0_0_0"/>
<dbReference type="STRING" id="314230.DSM3645_24250"/>